<dbReference type="InterPro" id="IPR003607">
    <property type="entry name" value="HD/PDEase_dom"/>
</dbReference>
<name>A0A1M5YCL9_9BACT</name>
<protein>
    <submittedName>
        <fullName evidence="3">dGTPase</fullName>
    </submittedName>
</protein>
<dbReference type="SMART" id="SM00471">
    <property type="entry name" value="HDc"/>
    <property type="match status" value="1"/>
</dbReference>
<dbReference type="EMBL" id="FQXS01000033">
    <property type="protein sequence ID" value="SHI09767.1"/>
    <property type="molecule type" value="Genomic_DNA"/>
</dbReference>
<dbReference type="PANTHER" id="PTHR35795:SF1">
    <property type="entry name" value="BIS(5'-NUCLEOSYL)-TETRAPHOSPHATASE, SYMMETRICAL"/>
    <property type="match status" value="1"/>
</dbReference>
<dbReference type="CDD" id="cd00077">
    <property type="entry name" value="HDc"/>
    <property type="match status" value="1"/>
</dbReference>
<dbReference type="SUPFAM" id="SSF109604">
    <property type="entry name" value="HD-domain/PDEase-like"/>
    <property type="match status" value="1"/>
</dbReference>
<dbReference type="InterPro" id="IPR051094">
    <property type="entry name" value="Diverse_Catalytic_Enzymes"/>
</dbReference>
<dbReference type="InterPro" id="IPR006674">
    <property type="entry name" value="HD_domain"/>
</dbReference>
<sequence length="388" mass="43558">MFELLAALNDEETRRLSPAAALSADGRRRRAEERIGYRQHFAQDADRILHSRAYTRYIDKTQVFCLISNDHITHRVLHVQLVSRIARTIGRFLRLNEDLIEAIALGHDIGHPPFGHAGEHVLSSLCSVHDLPPFQHNIQSVRALERLERKGRGWNLTLQTLDGILCHDGEVHAARLAPEPLGDFAGFDAKLTAKSADPAINLLPMTLEACVVRLADTVAYIGRDIEDAIILGLIRRDDIPAGPRQLLGETNGSIVYSLVTDLIGHSRVTPPDCPLTAGTDYIGFSQPVAEALDELKRFNYEKIYLSQQTRQHIPMIERCYRDLFSFYLRHLEDGTSDRLHVDLMGDLEDSYTRYQPPAARVRDFIAGMTDDYFLAQAAAIGCPVPPRL</sequence>
<organism evidence="3 4">
    <name type="scientific">Desulfofustis glycolicus DSM 9705</name>
    <dbReference type="NCBI Taxonomy" id="1121409"/>
    <lineage>
        <taxon>Bacteria</taxon>
        <taxon>Pseudomonadati</taxon>
        <taxon>Thermodesulfobacteriota</taxon>
        <taxon>Desulfobulbia</taxon>
        <taxon>Desulfobulbales</taxon>
        <taxon>Desulfocapsaceae</taxon>
        <taxon>Desulfofustis</taxon>
    </lineage>
</organism>
<evidence type="ECO:0000259" key="2">
    <source>
        <dbReference type="PROSITE" id="PS51831"/>
    </source>
</evidence>
<feature type="domain" description="HD" evidence="2">
    <location>
        <begin position="75"/>
        <end position="221"/>
    </location>
</feature>
<evidence type="ECO:0000313" key="4">
    <source>
        <dbReference type="Proteomes" id="UP000184139"/>
    </source>
</evidence>
<accession>A0A1M5YCL9</accession>
<dbReference type="Pfam" id="PF01966">
    <property type="entry name" value="HD"/>
    <property type="match status" value="1"/>
</dbReference>
<reference evidence="3 4" key="1">
    <citation type="submission" date="2016-11" db="EMBL/GenBank/DDBJ databases">
        <authorList>
            <person name="Jaros S."/>
            <person name="Januszkiewicz K."/>
            <person name="Wedrychowicz H."/>
        </authorList>
    </citation>
    <scope>NUCLEOTIDE SEQUENCE [LARGE SCALE GENOMIC DNA]</scope>
    <source>
        <strain evidence="3 4">DSM 9705</strain>
    </source>
</reference>
<evidence type="ECO:0000313" key="3">
    <source>
        <dbReference type="EMBL" id="SHI09767.1"/>
    </source>
</evidence>
<keyword evidence="1" id="KW-0378">Hydrolase</keyword>
<keyword evidence="4" id="KW-1185">Reference proteome</keyword>
<dbReference type="PANTHER" id="PTHR35795">
    <property type="entry name" value="SLR1885 PROTEIN"/>
    <property type="match status" value="1"/>
</dbReference>
<gene>
    <name evidence="3" type="ORF">SAMN02745124_03871</name>
</gene>
<dbReference type="Gene3D" id="1.10.3210.10">
    <property type="entry name" value="Hypothetical protein af1432"/>
    <property type="match status" value="1"/>
</dbReference>
<dbReference type="Proteomes" id="UP000184139">
    <property type="component" value="Unassembled WGS sequence"/>
</dbReference>
<dbReference type="GO" id="GO:0016787">
    <property type="term" value="F:hydrolase activity"/>
    <property type="evidence" value="ECO:0007669"/>
    <property type="project" value="UniProtKB-KW"/>
</dbReference>
<evidence type="ECO:0000256" key="1">
    <source>
        <dbReference type="ARBA" id="ARBA00022801"/>
    </source>
</evidence>
<proteinExistence type="predicted"/>
<dbReference type="STRING" id="1121409.SAMN02745124_03871"/>
<dbReference type="PROSITE" id="PS51831">
    <property type="entry name" value="HD"/>
    <property type="match status" value="1"/>
</dbReference>
<dbReference type="InterPro" id="IPR026875">
    <property type="entry name" value="PHydrolase_assoc_dom"/>
</dbReference>
<dbReference type="AlphaFoldDB" id="A0A1M5YCL9"/>
<dbReference type="Pfam" id="PF13286">
    <property type="entry name" value="HD_assoc"/>
    <property type="match status" value="1"/>
</dbReference>